<reference evidence="2" key="1">
    <citation type="submission" date="2020-05" db="EMBL/GenBank/DDBJ databases">
        <title>Phylogenomic resolution of chytrid fungi.</title>
        <authorList>
            <person name="Stajich J.E."/>
            <person name="Amses K."/>
            <person name="Simmons R."/>
            <person name="Seto K."/>
            <person name="Myers J."/>
            <person name="Bonds A."/>
            <person name="Quandt C.A."/>
            <person name="Barry K."/>
            <person name="Liu P."/>
            <person name="Grigoriev I."/>
            <person name="Longcore J.E."/>
            <person name="James T.Y."/>
        </authorList>
    </citation>
    <scope>NUCLEOTIDE SEQUENCE</scope>
    <source>
        <strain evidence="2">JEL0318</strain>
    </source>
</reference>
<accession>A0AAD5SEU2</accession>
<feature type="region of interest" description="Disordered" evidence="1">
    <location>
        <begin position="441"/>
        <end position="460"/>
    </location>
</feature>
<evidence type="ECO:0000313" key="3">
    <source>
        <dbReference type="Proteomes" id="UP001212841"/>
    </source>
</evidence>
<keyword evidence="3" id="KW-1185">Reference proteome</keyword>
<feature type="region of interest" description="Disordered" evidence="1">
    <location>
        <begin position="68"/>
        <end position="97"/>
    </location>
</feature>
<dbReference type="EMBL" id="JADGJD010000216">
    <property type="protein sequence ID" value="KAJ3053332.1"/>
    <property type="molecule type" value="Genomic_DNA"/>
</dbReference>
<organism evidence="2 3">
    <name type="scientific">Rhizophlyctis rosea</name>
    <dbReference type="NCBI Taxonomy" id="64517"/>
    <lineage>
        <taxon>Eukaryota</taxon>
        <taxon>Fungi</taxon>
        <taxon>Fungi incertae sedis</taxon>
        <taxon>Chytridiomycota</taxon>
        <taxon>Chytridiomycota incertae sedis</taxon>
        <taxon>Chytridiomycetes</taxon>
        <taxon>Rhizophlyctidales</taxon>
        <taxon>Rhizophlyctidaceae</taxon>
        <taxon>Rhizophlyctis</taxon>
    </lineage>
</organism>
<sequence length="460" mass="50569">MKGTRSRLEALGTKGTFVALVVTALVSFQLGAMSGKSSSPPLRHTPTTTFNDKAVALASNQPILAAPEPIPQVPVDQPKAPLPLAEESRPSSEVPEECNPYSLPGFVSSKTNQWTIFSHLYNNRTTPILPLGGTLSSHIPTCIPTNTPPSRNDVITALQTGNLTNLSHLKNSLIILAGDSQDRNAVDRLCAISHKSLQPSVKAYYWNGTLYPKGVTEVDWGQTPDLPAHAYPHVCELGKLNLTVVNYFHFGVRWSGFYDRTRFMRKGESSEPGERIRKQLVPFLKARGLVGGKQSRYPKGPTLITAHSLLWDLKGVNFGKFAELEYVQKYLGLWMHQARTAFLTTLAKEFPETEIVWRTVPFADARNVQQKFGMAQMAVLNEAGREVARGVGVEVLEWAWPLVGRWDLLAADGFHQGSKGLDLLWRLVAGKVERMRIAEGSGGKVQGGEDGNAAEGEYDE</sequence>
<dbReference type="Proteomes" id="UP001212841">
    <property type="component" value="Unassembled WGS sequence"/>
</dbReference>
<comment type="caution">
    <text evidence="2">The sequence shown here is derived from an EMBL/GenBank/DDBJ whole genome shotgun (WGS) entry which is preliminary data.</text>
</comment>
<dbReference type="SUPFAM" id="SSF52266">
    <property type="entry name" value="SGNH hydrolase"/>
    <property type="match status" value="1"/>
</dbReference>
<dbReference type="AlphaFoldDB" id="A0AAD5SEU2"/>
<evidence type="ECO:0000256" key="1">
    <source>
        <dbReference type="SAM" id="MobiDB-lite"/>
    </source>
</evidence>
<name>A0AAD5SEU2_9FUNG</name>
<evidence type="ECO:0000313" key="2">
    <source>
        <dbReference type="EMBL" id="KAJ3053332.1"/>
    </source>
</evidence>
<gene>
    <name evidence="2" type="ORF">HK097_004505</name>
</gene>
<feature type="compositionally biased region" description="Gly residues" evidence="1">
    <location>
        <begin position="441"/>
        <end position="450"/>
    </location>
</feature>
<proteinExistence type="predicted"/>
<protein>
    <submittedName>
        <fullName evidence="2">Uncharacterized protein</fullName>
    </submittedName>
</protein>